<dbReference type="STRING" id="7234.B4GXK1"/>
<organism evidence="3">
    <name type="scientific">Drosophila persimilis</name>
    <name type="common">Fruit fly</name>
    <dbReference type="NCBI Taxonomy" id="7234"/>
    <lineage>
        <taxon>Eukaryota</taxon>
        <taxon>Metazoa</taxon>
        <taxon>Ecdysozoa</taxon>
        <taxon>Arthropoda</taxon>
        <taxon>Hexapoda</taxon>
        <taxon>Insecta</taxon>
        <taxon>Pterygota</taxon>
        <taxon>Neoptera</taxon>
        <taxon>Endopterygota</taxon>
        <taxon>Diptera</taxon>
        <taxon>Brachycera</taxon>
        <taxon>Muscomorpha</taxon>
        <taxon>Ephydroidea</taxon>
        <taxon>Drosophilidae</taxon>
        <taxon>Drosophila</taxon>
        <taxon>Sophophora</taxon>
    </lineage>
</organism>
<feature type="compositionally biased region" description="Low complexity" evidence="1">
    <location>
        <begin position="87"/>
        <end position="101"/>
    </location>
</feature>
<protein>
    <submittedName>
        <fullName evidence="2">GL20300</fullName>
    </submittedName>
</protein>
<gene>
    <name evidence="2" type="primary">Dper\GL20300</name>
    <name evidence="2" type="ORF">Dper_GL20300</name>
</gene>
<dbReference type="Proteomes" id="UP000008744">
    <property type="component" value="Unassembled WGS sequence"/>
</dbReference>
<feature type="region of interest" description="Disordered" evidence="1">
    <location>
        <begin position="69"/>
        <end position="150"/>
    </location>
</feature>
<feature type="region of interest" description="Disordered" evidence="1">
    <location>
        <begin position="1"/>
        <end position="53"/>
    </location>
</feature>
<dbReference type="PhylomeDB" id="B4GXK1"/>
<name>B4GXK1_DROPE</name>
<accession>B4GXK1</accession>
<sequence length="213" mass="23395">MSTRCDGRDAVAASSNDSRSQRKSRKRQPNHQRTGQHQQQHQHQHQPTRWPELNVANEQAIRFRCPQVGPQVGRDLHTPQPMHFHHPQSQPQLQSQLQLQPKMAAGSKKSKRKSRQRQQQQQQQQKDAHAPEGTELTRSPATAGVQPRAAGMAAGGGVEVAQLPLPPLHVVVGGPGEGEGEGEEEQQLPATPDSPSLVTVSTWYTVAKQGVSC</sequence>
<feature type="region of interest" description="Disordered" evidence="1">
    <location>
        <begin position="168"/>
        <end position="196"/>
    </location>
</feature>
<keyword evidence="3" id="KW-1185">Reference proteome</keyword>
<dbReference type="eggNOG" id="KOG0044">
    <property type="taxonomic scope" value="Eukaryota"/>
</dbReference>
<evidence type="ECO:0000313" key="2">
    <source>
        <dbReference type="EMBL" id="EDW27478.1"/>
    </source>
</evidence>
<evidence type="ECO:0000313" key="3">
    <source>
        <dbReference type="Proteomes" id="UP000008744"/>
    </source>
</evidence>
<dbReference type="AlphaFoldDB" id="B4GXK1"/>
<proteinExistence type="predicted"/>
<dbReference type="OMA" id="HSKIRTH"/>
<dbReference type="HOGENOM" id="CLU_095445_0_0_1"/>
<reference evidence="2 3" key="1">
    <citation type="journal article" date="2007" name="Nature">
        <title>Evolution of genes and genomes on the Drosophila phylogeny.</title>
        <authorList>
            <consortium name="Drosophila 12 Genomes Consortium"/>
            <person name="Clark A.G."/>
            <person name="Eisen M.B."/>
            <person name="Smith D.R."/>
            <person name="Bergman C.M."/>
            <person name="Oliver B."/>
            <person name="Markow T.A."/>
            <person name="Kaufman T.C."/>
            <person name="Kellis M."/>
            <person name="Gelbart W."/>
            <person name="Iyer V.N."/>
            <person name="Pollard D.A."/>
            <person name="Sackton T.B."/>
            <person name="Larracuente A.M."/>
            <person name="Singh N.D."/>
            <person name="Abad J.P."/>
            <person name="Abt D.N."/>
            <person name="Adryan B."/>
            <person name="Aguade M."/>
            <person name="Akashi H."/>
            <person name="Anderson W.W."/>
            <person name="Aquadro C.F."/>
            <person name="Ardell D.H."/>
            <person name="Arguello R."/>
            <person name="Artieri C.G."/>
            <person name="Barbash D.A."/>
            <person name="Barker D."/>
            <person name="Barsanti P."/>
            <person name="Batterham P."/>
            <person name="Batzoglou S."/>
            <person name="Begun D."/>
            <person name="Bhutkar A."/>
            <person name="Blanco E."/>
            <person name="Bosak S.A."/>
            <person name="Bradley R.K."/>
            <person name="Brand A.D."/>
            <person name="Brent M.R."/>
            <person name="Brooks A.N."/>
            <person name="Brown R.H."/>
            <person name="Butlin R.K."/>
            <person name="Caggese C."/>
            <person name="Calvi B.R."/>
            <person name="Bernardo de Carvalho A."/>
            <person name="Caspi A."/>
            <person name="Castrezana S."/>
            <person name="Celniker S.E."/>
            <person name="Chang J.L."/>
            <person name="Chapple C."/>
            <person name="Chatterji S."/>
            <person name="Chinwalla A."/>
            <person name="Civetta A."/>
            <person name="Clifton S.W."/>
            <person name="Comeron J.M."/>
            <person name="Costello J.C."/>
            <person name="Coyne J.A."/>
            <person name="Daub J."/>
            <person name="David R.G."/>
            <person name="Delcher A.L."/>
            <person name="Delehaunty K."/>
            <person name="Do C.B."/>
            <person name="Ebling H."/>
            <person name="Edwards K."/>
            <person name="Eickbush T."/>
            <person name="Evans J.D."/>
            <person name="Filipski A."/>
            <person name="Findeiss S."/>
            <person name="Freyhult E."/>
            <person name="Fulton L."/>
            <person name="Fulton R."/>
            <person name="Garcia A.C."/>
            <person name="Gardiner A."/>
            <person name="Garfield D.A."/>
            <person name="Garvin B.E."/>
            <person name="Gibson G."/>
            <person name="Gilbert D."/>
            <person name="Gnerre S."/>
            <person name="Godfrey J."/>
            <person name="Good R."/>
            <person name="Gotea V."/>
            <person name="Gravely B."/>
            <person name="Greenberg A.J."/>
            <person name="Griffiths-Jones S."/>
            <person name="Gross S."/>
            <person name="Guigo R."/>
            <person name="Gustafson E.A."/>
            <person name="Haerty W."/>
            <person name="Hahn M.W."/>
            <person name="Halligan D.L."/>
            <person name="Halpern A.L."/>
            <person name="Halter G.M."/>
            <person name="Han M.V."/>
            <person name="Heger A."/>
            <person name="Hillier L."/>
            <person name="Hinrichs A.S."/>
            <person name="Holmes I."/>
            <person name="Hoskins R.A."/>
            <person name="Hubisz M.J."/>
            <person name="Hultmark D."/>
            <person name="Huntley M.A."/>
            <person name="Jaffe D.B."/>
            <person name="Jagadeeshan S."/>
            <person name="Jeck W.R."/>
            <person name="Johnson J."/>
            <person name="Jones C.D."/>
            <person name="Jordan W.C."/>
            <person name="Karpen G.H."/>
            <person name="Kataoka E."/>
            <person name="Keightley P.D."/>
            <person name="Kheradpour P."/>
            <person name="Kirkness E.F."/>
            <person name="Koerich L.B."/>
            <person name="Kristiansen K."/>
            <person name="Kudrna D."/>
            <person name="Kulathinal R.J."/>
            <person name="Kumar S."/>
            <person name="Kwok R."/>
            <person name="Lander E."/>
            <person name="Langley C.H."/>
            <person name="Lapoint R."/>
            <person name="Lazzaro B.P."/>
            <person name="Lee S.J."/>
            <person name="Levesque L."/>
            <person name="Li R."/>
            <person name="Lin C.F."/>
            <person name="Lin M.F."/>
            <person name="Lindblad-Toh K."/>
            <person name="Llopart A."/>
            <person name="Long M."/>
            <person name="Low L."/>
            <person name="Lozovsky E."/>
            <person name="Lu J."/>
            <person name="Luo M."/>
            <person name="Machado C.A."/>
            <person name="Makalowski W."/>
            <person name="Marzo M."/>
            <person name="Matsuda M."/>
            <person name="Matzkin L."/>
            <person name="McAllister B."/>
            <person name="McBride C.S."/>
            <person name="McKernan B."/>
            <person name="McKernan K."/>
            <person name="Mendez-Lago M."/>
            <person name="Minx P."/>
            <person name="Mollenhauer M.U."/>
            <person name="Montooth K."/>
            <person name="Mount S.M."/>
            <person name="Mu X."/>
            <person name="Myers E."/>
            <person name="Negre B."/>
            <person name="Newfeld S."/>
            <person name="Nielsen R."/>
            <person name="Noor M.A."/>
            <person name="O'Grady P."/>
            <person name="Pachter L."/>
            <person name="Papaceit M."/>
            <person name="Parisi M.J."/>
            <person name="Parisi M."/>
            <person name="Parts L."/>
            <person name="Pedersen J.S."/>
            <person name="Pesole G."/>
            <person name="Phillippy A.M."/>
            <person name="Ponting C.P."/>
            <person name="Pop M."/>
            <person name="Porcelli D."/>
            <person name="Powell J.R."/>
            <person name="Prohaska S."/>
            <person name="Pruitt K."/>
            <person name="Puig M."/>
            <person name="Quesneville H."/>
            <person name="Ram K.R."/>
            <person name="Rand D."/>
            <person name="Rasmussen M.D."/>
            <person name="Reed L.K."/>
            <person name="Reenan R."/>
            <person name="Reily A."/>
            <person name="Remington K.A."/>
            <person name="Rieger T.T."/>
            <person name="Ritchie M.G."/>
            <person name="Robin C."/>
            <person name="Rogers Y.H."/>
            <person name="Rohde C."/>
            <person name="Rozas J."/>
            <person name="Rubenfield M.J."/>
            <person name="Ruiz A."/>
            <person name="Russo S."/>
            <person name="Salzberg S.L."/>
            <person name="Sanchez-Gracia A."/>
            <person name="Saranga D.J."/>
            <person name="Sato H."/>
            <person name="Schaeffer S.W."/>
            <person name="Schatz M.C."/>
            <person name="Schlenke T."/>
            <person name="Schwartz R."/>
            <person name="Segarra C."/>
            <person name="Singh R.S."/>
            <person name="Sirot L."/>
            <person name="Sirota M."/>
            <person name="Sisneros N.B."/>
            <person name="Smith C.D."/>
            <person name="Smith T.F."/>
            <person name="Spieth J."/>
            <person name="Stage D.E."/>
            <person name="Stark A."/>
            <person name="Stephan W."/>
            <person name="Strausberg R.L."/>
            <person name="Strempel S."/>
            <person name="Sturgill D."/>
            <person name="Sutton G."/>
            <person name="Sutton G.G."/>
            <person name="Tao W."/>
            <person name="Teichmann S."/>
            <person name="Tobari Y.N."/>
            <person name="Tomimura Y."/>
            <person name="Tsolas J.M."/>
            <person name="Valente V.L."/>
            <person name="Venter E."/>
            <person name="Venter J.C."/>
            <person name="Vicario S."/>
            <person name="Vieira F.G."/>
            <person name="Vilella A.J."/>
            <person name="Villasante A."/>
            <person name="Walenz B."/>
            <person name="Wang J."/>
            <person name="Wasserman M."/>
            <person name="Watts T."/>
            <person name="Wilson D."/>
            <person name="Wilson R.K."/>
            <person name="Wing R.A."/>
            <person name="Wolfner M.F."/>
            <person name="Wong A."/>
            <person name="Wong G.K."/>
            <person name="Wu C.I."/>
            <person name="Wu G."/>
            <person name="Yamamoto D."/>
            <person name="Yang H.P."/>
            <person name="Yang S.P."/>
            <person name="Yorke J.A."/>
            <person name="Yoshida K."/>
            <person name="Zdobnov E."/>
            <person name="Zhang P."/>
            <person name="Zhang Y."/>
            <person name="Zimin A.V."/>
            <person name="Baldwin J."/>
            <person name="Abdouelleil A."/>
            <person name="Abdulkadir J."/>
            <person name="Abebe A."/>
            <person name="Abera B."/>
            <person name="Abreu J."/>
            <person name="Acer S.C."/>
            <person name="Aftuck L."/>
            <person name="Alexander A."/>
            <person name="An P."/>
            <person name="Anderson E."/>
            <person name="Anderson S."/>
            <person name="Arachi H."/>
            <person name="Azer M."/>
            <person name="Bachantsang P."/>
            <person name="Barry A."/>
            <person name="Bayul T."/>
            <person name="Berlin A."/>
            <person name="Bessette D."/>
            <person name="Bloom T."/>
            <person name="Blye J."/>
            <person name="Boguslavskiy L."/>
            <person name="Bonnet C."/>
            <person name="Boukhgalter B."/>
            <person name="Bourzgui I."/>
            <person name="Brown A."/>
            <person name="Cahill P."/>
            <person name="Channer S."/>
            <person name="Cheshatsang Y."/>
            <person name="Chuda L."/>
            <person name="Citroen M."/>
            <person name="Collymore A."/>
            <person name="Cooke P."/>
            <person name="Costello M."/>
            <person name="D'Aco K."/>
            <person name="Daza R."/>
            <person name="De Haan G."/>
            <person name="DeGray S."/>
            <person name="DeMaso C."/>
            <person name="Dhargay N."/>
            <person name="Dooley K."/>
            <person name="Dooley E."/>
            <person name="Doricent M."/>
            <person name="Dorje P."/>
            <person name="Dorjee K."/>
            <person name="Dupes A."/>
            <person name="Elong R."/>
            <person name="Falk J."/>
            <person name="Farina A."/>
            <person name="Faro S."/>
            <person name="Ferguson D."/>
            <person name="Fisher S."/>
            <person name="Foley C.D."/>
            <person name="Franke A."/>
            <person name="Friedrich D."/>
            <person name="Gadbois L."/>
            <person name="Gearin G."/>
            <person name="Gearin C.R."/>
            <person name="Giannoukos G."/>
            <person name="Goode T."/>
            <person name="Graham J."/>
            <person name="Grandbois E."/>
            <person name="Grewal S."/>
            <person name="Gyaltsen K."/>
            <person name="Hafez N."/>
            <person name="Hagos B."/>
            <person name="Hall J."/>
            <person name="Henson C."/>
            <person name="Hollinger A."/>
            <person name="Honan T."/>
            <person name="Huard M.D."/>
            <person name="Hughes L."/>
            <person name="Hurhula B."/>
            <person name="Husby M.E."/>
            <person name="Kamat A."/>
            <person name="Kanga B."/>
            <person name="Kashin S."/>
            <person name="Khazanovich D."/>
            <person name="Kisner P."/>
            <person name="Lance K."/>
            <person name="Lara M."/>
            <person name="Lee W."/>
            <person name="Lennon N."/>
            <person name="Letendre F."/>
            <person name="LeVine R."/>
            <person name="Lipovsky A."/>
            <person name="Liu X."/>
            <person name="Liu J."/>
            <person name="Liu S."/>
            <person name="Lokyitsang T."/>
            <person name="Lokyitsang Y."/>
            <person name="Lubonja R."/>
            <person name="Lui A."/>
            <person name="MacDonald P."/>
            <person name="Magnisalis V."/>
            <person name="Maru K."/>
            <person name="Matthews C."/>
            <person name="McCusker W."/>
            <person name="McDonough S."/>
            <person name="Mehta T."/>
            <person name="Meldrim J."/>
            <person name="Meneus L."/>
            <person name="Mihai O."/>
            <person name="Mihalev A."/>
            <person name="Mihova T."/>
            <person name="Mittelman R."/>
            <person name="Mlenga V."/>
            <person name="Montmayeur A."/>
            <person name="Mulrain L."/>
            <person name="Navidi A."/>
            <person name="Naylor J."/>
            <person name="Negash T."/>
            <person name="Nguyen T."/>
            <person name="Nguyen N."/>
            <person name="Nicol R."/>
            <person name="Norbu C."/>
            <person name="Norbu N."/>
            <person name="Novod N."/>
            <person name="O'Neill B."/>
            <person name="Osman S."/>
            <person name="Markiewicz E."/>
            <person name="Oyono O.L."/>
            <person name="Patti C."/>
            <person name="Phunkhang P."/>
            <person name="Pierre F."/>
            <person name="Priest M."/>
            <person name="Raghuraman S."/>
            <person name="Rege F."/>
            <person name="Reyes R."/>
            <person name="Rise C."/>
            <person name="Rogov P."/>
            <person name="Ross K."/>
            <person name="Ryan E."/>
            <person name="Settipalli S."/>
            <person name="Shea T."/>
            <person name="Sherpa N."/>
            <person name="Shi L."/>
            <person name="Shih D."/>
            <person name="Sparrow T."/>
            <person name="Spaulding J."/>
            <person name="Stalker J."/>
            <person name="Stange-Thomann N."/>
            <person name="Stavropoulos S."/>
            <person name="Stone C."/>
            <person name="Strader C."/>
            <person name="Tesfaye S."/>
            <person name="Thomson T."/>
            <person name="Thoulutsang Y."/>
            <person name="Thoulutsang D."/>
            <person name="Topham K."/>
            <person name="Topping I."/>
            <person name="Tsamla T."/>
            <person name="Vassiliev H."/>
            <person name="Vo A."/>
            <person name="Wangchuk T."/>
            <person name="Wangdi T."/>
            <person name="Weiand M."/>
            <person name="Wilkinson J."/>
            <person name="Wilson A."/>
            <person name="Yadav S."/>
            <person name="Young G."/>
            <person name="Yu Q."/>
            <person name="Zembek L."/>
            <person name="Zhong D."/>
            <person name="Zimmer A."/>
            <person name="Zwirko Z."/>
            <person name="Jaffe D.B."/>
            <person name="Alvarez P."/>
            <person name="Brockman W."/>
            <person name="Butler J."/>
            <person name="Chin C."/>
            <person name="Gnerre S."/>
            <person name="Grabherr M."/>
            <person name="Kleber M."/>
            <person name="Mauceli E."/>
            <person name="MacCallum I."/>
        </authorList>
    </citation>
    <scope>NUCLEOTIDE SEQUENCE [LARGE SCALE GENOMIC DNA]</scope>
    <source>
        <strain evidence="3">MSH-3 / Tucson 14011-0111.49</strain>
    </source>
</reference>
<evidence type="ECO:0000256" key="1">
    <source>
        <dbReference type="SAM" id="MobiDB-lite"/>
    </source>
</evidence>
<dbReference type="EMBL" id="CH479196">
    <property type="protein sequence ID" value="EDW27478.1"/>
    <property type="molecule type" value="Genomic_DNA"/>
</dbReference>
<dbReference type="OrthoDB" id="191686at2759"/>
<feature type="compositionally biased region" description="Basic residues" evidence="1">
    <location>
        <begin position="21"/>
        <end position="30"/>
    </location>
</feature>